<dbReference type="Gene3D" id="1.20.5.1930">
    <property type="match status" value="1"/>
</dbReference>
<dbReference type="GO" id="GO:0000155">
    <property type="term" value="F:phosphorelay sensor kinase activity"/>
    <property type="evidence" value="ECO:0007669"/>
    <property type="project" value="InterPro"/>
</dbReference>
<evidence type="ECO:0000256" key="7">
    <source>
        <dbReference type="ARBA" id="ARBA00022840"/>
    </source>
</evidence>
<organism evidence="12 13">
    <name type="scientific">Nonomuraea solani</name>
    <dbReference type="NCBI Taxonomy" id="1144553"/>
    <lineage>
        <taxon>Bacteria</taxon>
        <taxon>Bacillati</taxon>
        <taxon>Actinomycetota</taxon>
        <taxon>Actinomycetes</taxon>
        <taxon>Streptosporangiales</taxon>
        <taxon>Streptosporangiaceae</taxon>
        <taxon>Nonomuraea</taxon>
    </lineage>
</organism>
<keyword evidence="6 12" id="KW-0418">Kinase</keyword>
<evidence type="ECO:0000256" key="3">
    <source>
        <dbReference type="ARBA" id="ARBA00022553"/>
    </source>
</evidence>
<keyword evidence="3" id="KW-0597">Phosphoprotein</keyword>
<dbReference type="InterPro" id="IPR011712">
    <property type="entry name" value="Sig_transdc_His_kin_sub3_dim/P"/>
</dbReference>
<evidence type="ECO:0000313" key="13">
    <source>
        <dbReference type="Proteomes" id="UP000236732"/>
    </source>
</evidence>
<accession>A0A1H6BJK9</accession>
<evidence type="ECO:0000256" key="8">
    <source>
        <dbReference type="ARBA" id="ARBA00023012"/>
    </source>
</evidence>
<evidence type="ECO:0000256" key="1">
    <source>
        <dbReference type="ARBA" id="ARBA00000085"/>
    </source>
</evidence>
<reference evidence="12 13" key="1">
    <citation type="submission" date="2016-10" db="EMBL/GenBank/DDBJ databases">
        <authorList>
            <person name="de Groot N.N."/>
        </authorList>
    </citation>
    <scope>NUCLEOTIDE SEQUENCE [LARGE SCALE GENOMIC DNA]</scope>
    <source>
        <strain evidence="12 13">CGMCC 4.7037</strain>
    </source>
</reference>
<dbReference type="PANTHER" id="PTHR24421">
    <property type="entry name" value="NITRATE/NITRITE SENSOR PROTEIN NARX-RELATED"/>
    <property type="match status" value="1"/>
</dbReference>
<evidence type="ECO:0000256" key="2">
    <source>
        <dbReference type="ARBA" id="ARBA00012438"/>
    </source>
</evidence>
<evidence type="ECO:0000313" key="12">
    <source>
        <dbReference type="EMBL" id="SEG60376.1"/>
    </source>
</evidence>
<dbReference type="Pfam" id="PF02518">
    <property type="entry name" value="HATPase_c"/>
    <property type="match status" value="1"/>
</dbReference>
<feature type="transmembrane region" description="Helical" evidence="9">
    <location>
        <begin position="6"/>
        <end position="25"/>
    </location>
</feature>
<keyword evidence="8" id="KW-0902">Two-component regulatory system</keyword>
<dbReference type="Gene3D" id="3.30.565.10">
    <property type="entry name" value="Histidine kinase-like ATPase, C-terminal domain"/>
    <property type="match status" value="1"/>
</dbReference>
<dbReference type="EMBL" id="FNVT01000003">
    <property type="protein sequence ID" value="SEG60376.1"/>
    <property type="molecule type" value="Genomic_DNA"/>
</dbReference>
<evidence type="ECO:0000256" key="9">
    <source>
        <dbReference type="SAM" id="Phobius"/>
    </source>
</evidence>
<dbReference type="EC" id="2.7.13.3" evidence="2"/>
<sequence length="322" mass="34121">MVSVLFVPWWAVVGLGAVTLAWFAVRERAERLAVVRERRRIAQDMHDELGHDLNLIALAAGALKLAPDLPESHRASAQDLRARAGHAVDRLGEIVGVLHEPASVESLVEAASAAGLPVTLRVDGTPKDAGRTVYRVVQEGLTNAAKHAPGAPVTVRISHTPAETHVVVENGPAPRSLRTGGGRGLTGLDERVRRAGGTLTCGPSGAGFTVEARLPHRPNRSAARILAVALVAAALTGGGLRVWEVLATQGAVLAADEYAALRPGQIRTNLALPSRQAAHRSSRPGCEYYAMTSNPFHDRYGDTYRLCFDAGRLVSADALVAR</sequence>
<keyword evidence="9" id="KW-1133">Transmembrane helix</keyword>
<feature type="domain" description="Histidine kinase/HSP90-like ATPase" evidence="10">
    <location>
        <begin position="131"/>
        <end position="217"/>
    </location>
</feature>
<keyword evidence="4" id="KW-0808">Transferase</keyword>
<keyword evidence="9" id="KW-0472">Membrane</keyword>
<dbReference type="Pfam" id="PF07730">
    <property type="entry name" value="HisKA_3"/>
    <property type="match status" value="1"/>
</dbReference>
<keyword evidence="7" id="KW-0067">ATP-binding</keyword>
<keyword evidence="9" id="KW-0812">Transmembrane</keyword>
<dbReference type="GO" id="GO:0005524">
    <property type="term" value="F:ATP binding"/>
    <property type="evidence" value="ECO:0007669"/>
    <property type="project" value="UniProtKB-KW"/>
</dbReference>
<feature type="domain" description="Signal transduction histidine kinase subgroup 3 dimerisation and phosphoacceptor" evidence="11">
    <location>
        <begin position="37"/>
        <end position="101"/>
    </location>
</feature>
<evidence type="ECO:0000256" key="4">
    <source>
        <dbReference type="ARBA" id="ARBA00022679"/>
    </source>
</evidence>
<gene>
    <name evidence="12" type="ORF">SAMN05444920_103412</name>
</gene>
<dbReference type="InterPro" id="IPR050482">
    <property type="entry name" value="Sensor_HK_TwoCompSys"/>
</dbReference>
<evidence type="ECO:0000256" key="6">
    <source>
        <dbReference type="ARBA" id="ARBA00022777"/>
    </source>
</evidence>
<evidence type="ECO:0000256" key="5">
    <source>
        <dbReference type="ARBA" id="ARBA00022741"/>
    </source>
</evidence>
<name>A0A1H6BJK9_9ACTN</name>
<dbReference type="InterPro" id="IPR036890">
    <property type="entry name" value="HATPase_C_sf"/>
</dbReference>
<evidence type="ECO:0000259" key="10">
    <source>
        <dbReference type="Pfam" id="PF02518"/>
    </source>
</evidence>
<dbReference type="PANTHER" id="PTHR24421:SF10">
    <property type="entry name" value="NITRATE_NITRITE SENSOR PROTEIN NARQ"/>
    <property type="match status" value="1"/>
</dbReference>
<dbReference type="InterPro" id="IPR003594">
    <property type="entry name" value="HATPase_dom"/>
</dbReference>
<dbReference type="Proteomes" id="UP000236732">
    <property type="component" value="Unassembled WGS sequence"/>
</dbReference>
<proteinExistence type="predicted"/>
<comment type="catalytic activity">
    <reaction evidence="1">
        <text>ATP + protein L-histidine = ADP + protein N-phospho-L-histidine.</text>
        <dbReference type="EC" id="2.7.13.3"/>
    </reaction>
</comment>
<evidence type="ECO:0000259" key="11">
    <source>
        <dbReference type="Pfam" id="PF07730"/>
    </source>
</evidence>
<dbReference type="AlphaFoldDB" id="A0A1H6BJK9"/>
<keyword evidence="5" id="KW-0547">Nucleotide-binding</keyword>
<dbReference type="GO" id="GO:0016020">
    <property type="term" value="C:membrane"/>
    <property type="evidence" value="ECO:0007669"/>
    <property type="project" value="InterPro"/>
</dbReference>
<dbReference type="GO" id="GO:0046983">
    <property type="term" value="F:protein dimerization activity"/>
    <property type="evidence" value="ECO:0007669"/>
    <property type="project" value="InterPro"/>
</dbReference>
<protein>
    <recommendedName>
        <fullName evidence="2">histidine kinase</fullName>
        <ecNumber evidence="2">2.7.13.3</ecNumber>
    </recommendedName>
</protein>
<dbReference type="CDD" id="cd16917">
    <property type="entry name" value="HATPase_UhpB-NarQ-NarX-like"/>
    <property type="match status" value="1"/>
</dbReference>
<dbReference type="SUPFAM" id="SSF55874">
    <property type="entry name" value="ATPase domain of HSP90 chaperone/DNA topoisomerase II/histidine kinase"/>
    <property type="match status" value="1"/>
</dbReference>
<keyword evidence="13" id="KW-1185">Reference proteome</keyword>